<dbReference type="Pfam" id="PF00011">
    <property type="entry name" value="HSP20"/>
    <property type="match status" value="1"/>
</dbReference>
<sequence>MLLPARRTRDFIDGLMLDPFETFLDNATALAKPAPTLMKTDIKETDAGFELTIDLPGFKKDDVTAELKDGYLSISAATSSEHEEKSEEGTFIRKERFSGKCSRNFYVGEDISEDDIKAKFEDGLLKIAVPKKEQPKIEETKKVIAIEG</sequence>
<accession>A0ABN6MHQ0</accession>
<evidence type="ECO:0000256" key="1">
    <source>
        <dbReference type="PROSITE-ProRule" id="PRU00285"/>
    </source>
</evidence>
<comment type="similarity">
    <text evidence="1 2">Belongs to the small heat shock protein (HSP20) family.</text>
</comment>
<dbReference type="EMBL" id="AP025564">
    <property type="protein sequence ID" value="BDE97551.1"/>
    <property type="molecule type" value="Genomic_DNA"/>
</dbReference>
<gene>
    <name evidence="4" type="ORF">CE91St30_28840</name>
</gene>
<feature type="domain" description="SHSP" evidence="3">
    <location>
        <begin position="31"/>
        <end position="148"/>
    </location>
</feature>
<name>A0ABN6MHQ0_9ACTN</name>
<dbReference type="PANTHER" id="PTHR11527">
    <property type="entry name" value="HEAT-SHOCK PROTEIN 20 FAMILY MEMBER"/>
    <property type="match status" value="1"/>
</dbReference>
<protein>
    <submittedName>
        <fullName evidence="4">Molecular chaperone Hsp20</fullName>
    </submittedName>
</protein>
<evidence type="ECO:0000259" key="3">
    <source>
        <dbReference type="PROSITE" id="PS01031"/>
    </source>
</evidence>
<evidence type="ECO:0000313" key="4">
    <source>
        <dbReference type="EMBL" id="BDE97551.1"/>
    </source>
</evidence>
<proteinExistence type="inferred from homology"/>
<evidence type="ECO:0000313" key="5">
    <source>
        <dbReference type="Proteomes" id="UP001320544"/>
    </source>
</evidence>
<dbReference type="Proteomes" id="UP001320544">
    <property type="component" value="Chromosome"/>
</dbReference>
<dbReference type="InterPro" id="IPR008978">
    <property type="entry name" value="HSP20-like_chaperone"/>
</dbReference>
<evidence type="ECO:0000256" key="2">
    <source>
        <dbReference type="RuleBase" id="RU003616"/>
    </source>
</evidence>
<keyword evidence="5" id="KW-1185">Reference proteome</keyword>
<dbReference type="InterPro" id="IPR002068">
    <property type="entry name" value="A-crystallin/Hsp20_dom"/>
</dbReference>
<organism evidence="4 5">
    <name type="scientific">Raoultibacter timonensis</name>
    <dbReference type="NCBI Taxonomy" id="1907662"/>
    <lineage>
        <taxon>Bacteria</taxon>
        <taxon>Bacillati</taxon>
        <taxon>Actinomycetota</taxon>
        <taxon>Coriobacteriia</taxon>
        <taxon>Eggerthellales</taxon>
        <taxon>Eggerthellaceae</taxon>
        <taxon>Raoultibacter</taxon>
    </lineage>
</organism>
<dbReference type="SUPFAM" id="SSF49764">
    <property type="entry name" value="HSP20-like chaperones"/>
    <property type="match status" value="1"/>
</dbReference>
<dbReference type="Gene3D" id="2.60.40.790">
    <property type="match status" value="1"/>
</dbReference>
<reference evidence="4 5" key="1">
    <citation type="submission" date="2022-01" db="EMBL/GenBank/DDBJ databases">
        <title>Novel bile acid biosynthetic pathways are enriched in the microbiome of centenarians.</title>
        <authorList>
            <person name="Sato Y."/>
            <person name="Atarashi K."/>
            <person name="Plichta R.D."/>
            <person name="Arai Y."/>
            <person name="Sasajima S."/>
            <person name="Kearney M.S."/>
            <person name="Suda W."/>
            <person name="Takeshita K."/>
            <person name="Sasaki T."/>
            <person name="Okamoto S."/>
            <person name="Skelly N.A."/>
            <person name="Okamura Y."/>
            <person name="Vlamakis H."/>
            <person name="Li Y."/>
            <person name="Tanoue T."/>
            <person name="Takei H."/>
            <person name="Nittono H."/>
            <person name="Narushima S."/>
            <person name="Irie J."/>
            <person name="Itoh H."/>
            <person name="Moriya K."/>
            <person name="Sugiura Y."/>
            <person name="Suematsu M."/>
            <person name="Moritoki N."/>
            <person name="Shibata S."/>
            <person name="Littman R.D."/>
            <person name="Fischbach A.M."/>
            <person name="Uwamino Y."/>
            <person name="Inoue T."/>
            <person name="Honda A."/>
            <person name="Hattori M."/>
            <person name="Murai T."/>
            <person name="Xavier J.R."/>
            <person name="Hirose N."/>
            <person name="Honda K."/>
        </authorList>
    </citation>
    <scope>NUCLEOTIDE SEQUENCE [LARGE SCALE GENOMIC DNA]</scope>
    <source>
        <strain evidence="4 5">CE91-St30</strain>
    </source>
</reference>
<dbReference type="PROSITE" id="PS01031">
    <property type="entry name" value="SHSP"/>
    <property type="match status" value="1"/>
</dbReference>
<dbReference type="InterPro" id="IPR031107">
    <property type="entry name" value="Small_HSP"/>
</dbReference>
<dbReference type="CDD" id="cd06471">
    <property type="entry name" value="ACD_LpsHSP_like"/>
    <property type="match status" value="1"/>
</dbReference>